<dbReference type="EMBL" id="QQZY01000005">
    <property type="protein sequence ID" value="RDI73994.1"/>
    <property type="molecule type" value="Genomic_DNA"/>
</dbReference>
<evidence type="ECO:0000256" key="2">
    <source>
        <dbReference type="ARBA" id="ARBA00022448"/>
    </source>
</evidence>
<dbReference type="PROSITE" id="PS51354">
    <property type="entry name" value="GLUTAREDOXIN_2"/>
    <property type="match status" value="1"/>
</dbReference>
<dbReference type="PRINTS" id="PR00160">
    <property type="entry name" value="GLUTAREDOXIN"/>
</dbReference>
<evidence type="ECO:0000313" key="8">
    <source>
        <dbReference type="Proteomes" id="UP000254134"/>
    </source>
</evidence>
<dbReference type="InterPro" id="IPR002109">
    <property type="entry name" value="Glutaredoxin"/>
</dbReference>
<keyword evidence="5" id="KW-0676">Redox-active center</keyword>
<keyword evidence="3" id="KW-0249">Electron transport</keyword>
<dbReference type="AlphaFoldDB" id="A0A7M2YVS6"/>
<accession>A0A7M2YVS6</accession>
<dbReference type="SUPFAM" id="SSF52833">
    <property type="entry name" value="Thioredoxin-like"/>
    <property type="match status" value="1"/>
</dbReference>
<keyword evidence="8" id="KW-1185">Reference proteome</keyword>
<feature type="domain" description="Glutaredoxin" evidence="6">
    <location>
        <begin position="8"/>
        <end position="64"/>
    </location>
</feature>
<protein>
    <submittedName>
        <fullName evidence="7">Glutaredoxin</fullName>
    </submittedName>
</protein>
<sequence>MDADHSTVAVYTLPGCAHCERARALLRRRGISFTEVRGDGVPGFRRMLLELTGRASVPQITIDGAPVGGASDLARLDRRGILVPLARREPFPRARAVRRFNPVGLLAAPFGGTYGLWRHAVDVVERDGRLRERLPVGSAEQAAQLAGLLNERAAAA</sequence>
<name>A0A7M2YVS6_9ACTN</name>
<dbReference type="Proteomes" id="UP000254134">
    <property type="component" value="Unassembled WGS sequence"/>
</dbReference>
<keyword evidence="2" id="KW-0813">Transport</keyword>
<reference evidence="7 8" key="1">
    <citation type="submission" date="2018-07" db="EMBL/GenBank/DDBJ databases">
        <title>High-quality-draft genome sequence of Gaiella occulta.</title>
        <authorList>
            <person name="Severino R."/>
            <person name="Froufe H.J.C."/>
            <person name="Rainey F.A."/>
            <person name="Barroso C."/>
            <person name="Albuquerque L."/>
            <person name="Lobo-Da-Cunha A."/>
            <person name="Da Costa M.S."/>
            <person name="Egas C."/>
        </authorList>
    </citation>
    <scope>NUCLEOTIDE SEQUENCE [LARGE SCALE GENOMIC DNA]</scope>
    <source>
        <strain evidence="7 8">F2-233</strain>
    </source>
</reference>
<evidence type="ECO:0000256" key="5">
    <source>
        <dbReference type="ARBA" id="ARBA00023284"/>
    </source>
</evidence>
<dbReference type="InterPro" id="IPR036249">
    <property type="entry name" value="Thioredoxin-like_sf"/>
</dbReference>
<dbReference type="RefSeq" id="WP_114796525.1">
    <property type="nucleotide sequence ID" value="NZ_QQZY01000005.1"/>
</dbReference>
<dbReference type="Gene3D" id="3.40.30.10">
    <property type="entry name" value="Glutaredoxin"/>
    <property type="match status" value="1"/>
</dbReference>
<dbReference type="Pfam" id="PF00462">
    <property type="entry name" value="Glutaredoxin"/>
    <property type="match status" value="1"/>
</dbReference>
<dbReference type="PANTHER" id="PTHR46679:SF1">
    <property type="entry name" value="GLUTAREDOXIN-2, MITOCHONDRIAL"/>
    <property type="match status" value="1"/>
</dbReference>
<proteinExistence type="inferred from homology"/>
<gene>
    <name evidence="7" type="ORF">Gocc_2091</name>
</gene>
<evidence type="ECO:0000256" key="3">
    <source>
        <dbReference type="ARBA" id="ARBA00022982"/>
    </source>
</evidence>
<organism evidence="7 8">
    <name type="scientific">Gaiella occulta</name>
    <dbReference type="NCBI Taxonomy" id="1002870"/>
    <lineage>
        <taxon>Bacteria</taxon>
        <taxon>Bacillati</taxon>
        <taxon>Actinomycetota</taxon>
        <taxon>Thermoleophilia</taxon>
        <taxon>Gaiellales</taxon>
        <taxon>Gaiellaceae</taxon>
        <taxon>Gaiella</taxon>
    </lineage>
</organism>
<evidence type="ECO:0000313" key="7">
    <source>
        <dbReference type="EMBL" id="RDI73994.1"/>
    </source>
</evidence>
<dbReference type="InterPro" id="IPR014025">
    <property type="entry name" value="Glutaredoxin_subgr"/>
</dbReference>
<dbReference type="PANTHER" id="PTHR46679">
    <property type="match status" value="1"/>
</dbReference>
<comment type="caution">
    <text evidence="7">The sequence shown here is derived from an EMBL/GenBank/DDBJ whole genome shotgun (WGS) entry which is preliminary data.</text>
</comment>
<keyword evidence="4" id="KW-1015">Disulfide bond</keyword>
<comment type="similarity">
    <text evidence="1">Belongs to the glutaredoxin family.</text>
</comment>
<dbReference type="OrthoDB" id="8991911at2"/>
<evidence type="ECO:0000259" key="6">
    <source>
        <dbReference type="Pfam" id="PF00462"/>
    </source>
</evidence>
<dbReference type="GO" id="GO:0015035">
    <property type="term" value="F:protein-disulfide reductase activity"/>
    <property type="evidence" value="ECO:0007669"/>
    <property type="project" value="TreeGrafter"/>
</dbReference>
<reference evidence="8" key="2">
    <citation type="journal article" date="2019" name="MicrobiologyOpen">
        <title>High-quality draft genome sequence of Gaiella occulta isolated from a 150 meter deep mineral water borehole and comparison with the genome sequences of other deep-branching lineages of the phylum Actinobacteria.</title>
        <authorList>
            <person name="Severino R."/>
            <person name="Froufe H.J.C."/>
            <person name="Barroso C."/>
            <person name="Albuquerque L."/>
            <person name="Lobo-da-Cunha A."/>
            <person name="da Costa M.S."/>
            <person name="Egas C."/>
        </authorList>
    </citation>
    <scope>NUCLEOTIDE SEQUENCE [LARGE SCALE GENOMIC DNA]</scope>
    <source>
        <strain evidence="8">F2-233</strain>
    </source>
</reference>
<evidence type="ECO:0000256" key="1">
    <source>
        <dbReference type="ARBA" id="ARBA00007787"/>
    </source>
</evidence>
<evidence type="ECO:0000256" key="4">
    <source>
        <dbReference type="ARBA" id="ARBA00023157"/>
    </source>
</evidence>